<accession>A0ABS8Y690</accession>
<organism evidence="2 3">
    <name type="scientific">Datura stramonium</name>
    <name type="common">Jimsonweed</name>
    <name type="synonym">Common thornapple</name>
    <dbReference type="NCBI Taxonomy" id="4076"/>
    <lineage>
        <taxon>Eukaryota</taxon>
        <taxon>Viridiplantae</taxon>
        <taxon>Streptophyta</taxon>
        <taxon>Embryophyta</taxon>
        <taxon>Tracheophyta</taxon>
        <taxon>Spermatophyta</taxon>
        <taxon>Magnoliopsida</taxon>
        <taxon>eudicotyledons</taxon>
        <taxon>Gunneridae</taxon>
        <taxon>Pentapetalae</taxon>
        <taxon>asterids</taxon>
        <taxon>lamiids</taxon>
        <taxon>Solanales</taxon>
        <taxon>Solanaceae</taxon>
        <taxon>Solanoideae</taxon>
        <taxon>Datureae</taxon>
        <taxon>Datura</taxon>
    </lineage>
</organism>
<proteinExistence type="predicted"/>
<evidence type="ECO:0000313" key="3">
    <source>
        <dbReference type="Proteomes" id="UP000823775"/>
    </source>
</evidence>
<keyword evidence="3" id="KW-1185">Reference proteome</keyword>
<sequence length="70" mass="8330">RSGKNISEYFGGRPTKVQLIKEVKLTKKEANKCVEEVKREDKEEDEEMKKEIVELDKRREEIFRMISTAQ</sequence>
<dbReference type="Proteomes" id="UP000823775">
    <property type="component" value="Unassembled WGS sequence"/>
</dbReference>
<keyword evidence="1" id="KW-0175">Coiled coil</keyword>
<feature type="non-terminal residue" evidence="2">
    <location>
        <position position="1"/>
    </location>
</feature>
<feature type="non-terminal residue" evidence="2">
    <location>
        <position position="70"/>
    </location>
</feature>
<evidence type="ECO:0000256" key="1">
    <source>
        <dbReference type="SAM" id="Coils"/>
    </source>
</evidence>
<gene>
    <name evidence="2" type="ORF">HAX54_015695</name>
</gene>
<feature type="coiled-coil region" evidence="1">
    <location>
        <begin position="20"/>
        <end position="58"/>
    </location>
</feature>
<evidence type="ECO:0000313" key="2">
    <source>
        <dbReference type="EMBL" id="MCE5166195.1"/>
    </source>
</evidence>
<reference evidence="2 3" key="1">
    <citation type="journal article" date="2021" name="BMC Genomics">
        <title>Datura genome reveals duplications of psychoactive alkaloid biosynthetic genes and high mutation rate following tissue culture.</title>
        <authorList>
            <person name="Rajewski A."/>
            <person name="Carter-House D."/>
            <person name="Stajich J."/>
            <person name="Litt A."/>
        </authorList>
    </citation>
    <scope>NUCLEOTIDE SEQUENCE [LARGE SCALE GENOMIC DNA]</scope>
    <source>
        <strain evidence="2">AR-01</strain>
    </source>
</reference>
<name>A0ABS8Y690_DATST</name>
<comment type="caution">
    <text evidence="2">The sequence shown here is derived from an EMBL/GenBank/DDBJ whole genome shotgun (WGS) entry which is preliminary data.</text>
</comment>
<dbReference type="EMBL" id="JACEIK010020002">
    <property type="protein sequence ID" value="MCE5166195.1"/>
    <property type="molecule type" value="Genomic_DNA"/>
</dbReference>
<protein>
    <submittedName>
        <fullName evidence="2">Uncharacterized protein</fullName>
    </submittedName>
</protein>